<comment type="caution">
    <text evidence="2">The sequence shown here is derived from an EMBL/GenBank/DDBJ whole genome shotgun (WGS) entry which is preliminary data.</text>
</comment>
<evidence type="ECO:0000256" key="1">
    <source>
        <dbReference type="SAM" id="MobiDB-lite"/>
    </source>
</evidence>
<gene>
    <name evidence="2" type="ORF">A4X06_0g263</name>
</gene>
<feature type="region of interest" description="Disordered" evidence="1">
    <location>
        <begin position="331"/>
        <end position="362"/>
    </location>
</feature>
<sequence>MADTTTQSATGTNPFATGKQSDIPSDGFKIRGISDYDNVLMMLKLAARSKSSPELRVNKATVVLLQGKENWELWRKRLANFLQPTLGGRLWHLMLAHPATSVEAYQQILAESDDAPVSYEEASAVRYSDLVLIGSNVCQTLSDEIVDDVCPASDEGYDPVNGQELWSKLVDRFASSNVSLLQAAEKDLSSFTLGDRTAKEVGRDLKQIFARIYNAGGGQVPEHRKIGKILACFTNSRFENTRAAIEENWSNDYAYTFDAVVNRFVNAETLVSVFHGESGNQDGVRALRVQPVVSASTSIKPKAKGKSHRNNKSGGACWWCTIPGHGISVCEKKRRGDPPHPNSEAAAKGWHQEPPQKKQQPQYVGFVSPQQPAPYPVGARLMIPYQGGMGHATAMHAYVGAGALHMQQPYLVYPAYADTAHPTPHFGGQHTPPSLAHRIGEVPANSAPTLSLAQRLSDPSNSEYFPGHPY</sequence>
<accession>A0A8X7MZP2</accession>
<feature type="region of interest" description="Disordered" evidence="1">
    <location>
        <begin position="1"/>
        <end position="23"/>
    </location>
</feature>
<organism evidence="2 3">
    <name type="scientific">Tilletia controversa</name>
    <name type="common">dwarf bunt fungus</name>
    <dbReference type="NCBI Taxonomy" id="13291"/>
    <lineage>
        <taxon>Eukaryota</taxon>
        <taxon>Fungi</taxon>
        <taxon>Dikarya</taxon>
        <taxon>Basidiomycota</taxon>
        <taxon>Ustilaginomycotina</taxon>
        <taxon>Exobasidiomycetes</taxon>
        <taxon>Tilletiales</taxon>
        <taxon>Tilletiaceae</taxon>
        <taxon>Tilletia</taxon>
    </lineage>
</organism>
<dbReference type="EMBL" id="LWDE02000012">
    <property type="protein sequence ID" value="KAE8255780.1"/>
    <property type="molecule type" value="Genomic_DNA"/>
</dbReference>
<dbReference type="Proteomes" id="UP000077684">
    <property type="component" value="Unassembled WGS sequence"/>
</dbReference>
<keyword evidence="3" id="KW-1185">Reference proteome</keyword>
<protein>
    <submittedName>
        <fullName evidence="2">Uncharacterized protein</fullName>
    </submittedName>
</protein>
<evidence type="ECO:0000313" key="2">
    <source>
        <dbReference type="EMBL" id="KAE8255780.1"/>
    </source>
</evidence>
<reference evidence="2" key="1">
    <citation type="submission" date="2016-04" db="EMBL/GenBank/DDBJ databases">
        <authorList>
            <person name="Nguyen H.D."/>
            <person name="Samba Siva P."/>
            <person name="Cullis J."/>
            <person name="Levesque C.A."/>
            <person name="Hambleton S."/>
        </authorList>
    </citation>
    <scope>NUCLEOTIDE SEQUENCE</scope>
    <source>
        <strain evidence="2">DAOMC 236426</strain>
    </source>
</reference>
<evidence type="ECO:0000313" key="3">
    <source>
        <dbReference type="Proteomes" id="UP000077684"/>
    </source>
</evidence>
<name>A0A8X7MZP2_9BASI</name>
<proteinExistence type="predicted"/>
<dbReference type="AlphaFoldDB" id="A0A8X7MZP2"/>
<reference evidence="2" key="2">
    <citation type="journal article" date="2019" name="IMA Fungus">
        <title>Genome sequencing and comparison of five Tilletia species to identify candidate genes for the detection of regulated species infecting wheat.</title>
        <authorList>
            <person name="Nguyen H.D.T."/>
            <person name="Sultana T."/>
            <person name="Kesanakurti P."/>
            <person name="Hambleton S."/>
        </authorList>
    </citation>
    <scope>NUCLEOTIDE SEQUENCE</scope>
    <source>
        <strain evidence="2">DAOMC 236426</strain>
    </source>
</reference>